<evidence type="ECO:0000256" key="4">
    <source>
        <dbReference type="ARBA" id="ARBA00022801"/>
    </source>
</evidence>
<dbReference type="VEuPathDB" id="TriTrypDB:LDHU3_34.1000"/>
<sequence length="2689" mass="287659">MRTSAATRTAGKGVCSQHGSVAAKRKVPKDVFGGGVAGQSTQTRSRRAEAVVRHVAQLPAFVAWAPGNAAATPSLVGQYLEFRVAEVAAQLNPIQQASNYERLTLLLTELLQRDLVAGITPCAVQCGVLDLMHACVAAIAKGEVGIYDDQRRSGRETSLAAAAASVQYARSPSAAFGSTSKSARQGDGGAVPIENLLPPLIEQPEKSLRDARDDTGAAATEDERAAIAMEAWEHCMATAREATSAEDASMMPSATAVATMISGAPCANAAHSCTSAVAAEAPLVSICSFPDALCALIERCTATPLVCLTLNDQQCQTTAVRDLLRALLTIMQRIDGNAVAAVDCESALASHSSSSGHHTPVAATAALDLQAVRLAALKGVSRVLATYLDGADGSAQAPTKASETFTAGLDRLHILSVFEDVVHQWAHVLTVLQKGKGLIGASAGVGKGLDVKPEDDLFGAAGSPQGRRGGKDGNGAAAQLHWVLRITYQIIAAEQREASRGSGKAAPRVRLLPPLLVPVALRTLSLISTAIPLVFRAASYAQLCVDVLWGASLLAPSESSRQLMYGSMGVAGLAGASNGSCEGEADVSRRAEASPPAMDLFLALLHQFNEGHSAAHCELRDDLVCLFAFLLRCDIQYVEDELVAHRVAQNGTPLTSSESLSCLSASLPSAEVHATPLNLSVATVEAINAVAALLFETTCGAELTTAAHSATATAPAAFQSTDVDRGESAPVTLLSLDAARRHALRFQSIASSVARRRELLDFKIYGWQLLDAHYCWQLAHLTYREYVHCHATTGTVKQVTGTDAGDGAVTAALWGIQLSHLGFLDVLLLYVDTRTDEAAVVAWTQEELLKLEVEAWQLLTSMILFTQHLGAKSDGLQVRCHSPYSEKPSAAQDQQQGEDSPLPSVPVEAVDKHHFGEEAEYSDSDMDSTDDKPGMLCGADVHFIAAGGVEVALHYLRTAPPEAEAVKRCALVTVAAIARASRSGEAHGRSGSYTDEEVALVQTALTQHAPSLVPFLVQLIQEVDMYVDAFGVPAAVPPLISSYTASVAAKSPQCVGGHRAAREDSGIELAAAMPTHGGVRWNWLPQSAAHVAFVAWSLLRCIGDVPLAEVGTVRELALPMMNANGIEEDDHDDEAKDTKTHNSHFSVSVDTAAITAGASRRKSVGRDRAPLRSFESADWQPHEEVDLSISNMSFSGSSMGPLEVDGEDAVVIAHRRPAASSRAAGDGESAACSISCLSTPSHTRVLLRSVHSQALCIPDLFAEHGGVHLLTSWMRHHYGDVFLLLLDVLRAIVMGCKASEMQFVESGGVRGMLDLMEAYALAHGLIDQAARHVRLTARESCGSAAAGTADHKEQEGVLMYATTLLSDLLESCPRAIDAFATWRSCRIALSPLTPDVLECRMPSDDGIEAVQLLLCLWASEMPARKSGGAAQATPSGLRLLRLHLRPALRTALREEYVCRLLRRRAKLGVLEAEAIRNYYRYLHSEAVPATTSQTPEEGVPDSVVLAYMEKLMSRSSRCPAVVPEQQIALLIDGALGLCMKVYGCLSTVGFDLLRTAEAEALAVPSIGARLSSLERSLLVQIAALPALCVDEISLAMAEVALEYDSLQAGADSESSEASRHASENAAAWRPTSPDRRVLRAAAQEAAVRAGELDQLIEVGEQVQQARESQLYSRFLVTQLRQPVGRLADGRPGAVKGSWKTQRCLSTTRGSVVARNRNALALSAAELGARLSARLAAEQLQRQQFNGTQTGASVGEEQSWASPPSTAPSVLGSSRTPYATLMDSVNAAAHERLSATLFSIVGPPHRPSVPLTQRHQQRQAMIARSLRKLPLDQSTPKAPAEGQYVVHQQRRGLKNVMKLCGVRSSGVSLTRSSDFPRFRAAHHGGAHTATRHQSLCGRRLDSYMGAGKRWCFRPLLAEPRRYSNASSAFTTDAATAPAHGEGLYVSHYAMPEDARRLVGTPQLLPRNPAEEVAFKKNLIRSFPQACIRNVSVVAHVDHGKTTLSDAMLRFSNLLPADGATGTFTDRLKVEKERGITIKAQTCSVLLTVRETGTQYLVNLIDTPGHVDFQYEVSRSLCASEGAALLVDVRQGVEAQTMAQFYAALEQNLTILPVLTKMDSVMSDAEVEKTLLQLEDSTGLLSREVILTSAKSKQGIEQLFQHIIDKVPPPCGREGFSDMKQLPAMHPGSADRKKVEKELVPLRALLFDCWTSESSGMADGAASAPVSTASSVSSGTAPASGGQSVAKDGIYGLIRVMDGTVTPGTTVTFFHSGKKHEVREVGIIHPTLHPTAALTAGMVGFVFFPGLLKKDVFIGDTLCTLPTRKHTMRVVATGPPATASRTKPATAAETASSDDASGSGSSSVVEPIPGFKTVQPVVFAGFYPDEGVYITQLREAVDLLCVNDPSVTVEQLQCPALGPGLQLGFLGFLHMQVFKERLLMEFGQAVLVTPPQVQYMYVEQHGDPDDPAQRKPVSVSNWRWPHEGVGAYLEPFVTATVLTPSEYLNEINSAALSAFRGEMQEMRVIDGARTLVRYRMPLADLARGFFSTVKSSSHGYATLEYDDLTYMTADLVKMDIVINKAHISALSTICLRHEANTHARRIIGSLKEKLLRSSVDLPLQALVGSKIIARETVKAYRKDVTAKIHAGDISRKQKKWNDQKKGKERMARRSVGTVTLDQSVLAAALGATTAR</sequence>
<keyword evidence="7 10" id="KW-0496">Mitochondrion</keyword>
<proteinExistence type="inferred from homology"/>
<dbReference type="Gene3D" id="3.30.70.870">
    <property type="entry name" value="Elongation Factor G (Translational Gtpase), domain 3"/>
    <property type="match status" value="1"/>
</dbReference>
<feature type="binding site" evidence="10">
    <location>
        <begin position="2114"/>
        <end position="2117"/>
    </location>
    <ligand>
        <name>GTP</name>
        <dbReference type="ChEBI" id="CHEBI:37565"/>
    </ligand>
</feature>
<dbReference type="GO" id="GO:0005743">
    <property type="term" value="C:mitochondrial inner membrane"/>
    <property type="evidence" value="ECO:0007669"/>
    <property type="project" value="UniProtKB-SubCell"/>
</dbReference>
<dbReference type="FunFam" id="3.40.50.300:FF:002566">
    <property type="entry name" value="Translation factor GUF1 homolog, mitochondrial"/>
    <property type="match status" value="1"/>
</dbReference>
<keyword evidence="9 10" id="KW-0472">Membrane</keyword>
<keyword evidence="3 10" id="KW-0999">Mitochondrion inner membrane</keyword>
<dbReference type="Gene3D" id="3.40.50.300">
    <property type="entry name" value="P-loop containing nucleotide triphosphate hydrolases"/>
    <property type="match status" value="1"/>
</dbReference>
<dbReference type="GO" id="GO:0043022">
    <property type="term" value="F:ribosome binding"/>
    <property type="evidence" value="ECO:0007669"/>
    <property type="project" value="UniProtKB-UniRule"/>
</dbReference>
<dbReference type="InterPro" id="IPR000795">
    <property type="entry name" value="T_Tr_GTP-bd_dom"/>
</dbReference>
<evidence type="ECO:0000256" key="6">
    <source>
        <dbReference type="ARBA" id="ARBA00022946"/>
    </source>
</evidence>
<evidence type="ECO:0000256" key="7">
    <source>
        <dbReference type="ARBA" id="ARBA00023128"/>
    </source>
</evidence>
<evidence type="ECO:0000313" key="14">
    <source>
        <dbReference type="Proteomes" id="UP000318821"/>
    </source>
</evidence>
<dbReference type="PANTHER" id="PTHR14716">
    <property type="entry name" value="CILIA- AND FLAGELLA-ASSOCIATED PROTEIN 69"/>
    <property type="match status" value="1"/>
</dbReference>
<comment type="subcellular location">
    <subcellularLocation>
        <location evidence="10">Mitochondrion inner membrane</location>
        <topology evidence="10">Peripheral membrane protein</topology>
        <orientation evidence="10">Matrix side</orientation>
    </subcellularLocation>
</comment>
<protein>
    <recommendedName>
        <fullName evidence="10">Translation factor GUF1 homolog, mitochondrial</fullName>
        <ecNumber evidence="10">3.6.5.n1</ecNumber>
    </recommendedName>
    <alternativeName>
        <fullName evidence="10">Elongation factor 4 homolog</fullName>
        <shortName evidence="10">EF-4</shortName>
    </alternativeName>
    <alternativeName>
        <fullName evidence="10">GTPase GUF1 homolog</fullName>
    </alternativeName>
    <alternativeName>
        <fullName evidence="10">Ribosomal back-translocase</fullName>
    </alternativeName>
</protein>
<keyword evidence="13" id="KW-0251">Elongation factor</keyword>
<feature type="region of interest" description="Disordered" evidence="11">
    <location>
        <begin position="1749"/>
        <end position="1771"/>
    </location>
</feature>
<comment type="function">
    <text evidence="10">Promotes mitochondrial protein synthesis. May act as a fidelity factor of the translation reaction, by catalyzing a one-codon backward translocation of tRNAs on improperly translocated ribosomes. Binds to mitochondrial ribosomes in a GTP-dependent manner.</text>
</comment>
<dbReference type="FunFam" id="3.30.70.240:FF:000007">
    <property type="entry name" value="Translation factor GUF1, mitochondrial"/>
    <property type="match status" value="1"/>
</dbReference>
<dbReference type="InterPro" id="IPR000640">
    <property type="entry name" value="EFG_V-like"/>
</dbReference>
<dbReference type="Gene3D" id="2.40.30.10">
    <property type="entry name" value="Translation factors"/>
    <property type="match status" value="1"/>
</dbReference>
<dbReference type="Pfam" id="PF06421">
    <property type="entry name" value="LepA_C"/>
    <property type="match status" value="1"/>
</dbReference>
<dbReference type="GO" id="GO:0045727">
    <property type="term" value="P:positive regulation of translation"/>
    <property type="evidence" value="ECO:0007669"/>
    <property type="project" value="UniProtKB-UniRule"/>
</dbReference>
<dbReference type="PROSITE" id="PS51722">
    <property type="entry name" value="G_TR_2"/>
    <property type="match status" value="1"/>
</dbReference>
<keyword evidence="2 10" id="KW-0547">Nucleotide-binding</keyword>
<evidence type="ECO:0000259" key="12">
    <source>
        <dbReference type="PROSITE" id="PS51722"/>
    </source>
</evidence>
<dbReference type="InterPro" id="IPR006297">
    <property type="entry name" value="EF-4"/>
</dbReference>
<dbReference type="FunFam" id="2.40.30.10:FF:000187">
    <property type="entry name" value="Translation factor GUF1 homolog, mitochondrial"/>
    <property type="match status" value="1"/>
</dbReference>
<dbReference type="GO" id="GO:0003924">
    <property type="term" value="F:GTPase activity"/>
    <property type="evidence" value="ECO:0007669"/>
    <property type="project" value="UniProtKB-UniRule"/>
</dbReference>
<feature type="region of interest" description="Disordered" evidence="11">
    <location>
        <begin position="2218"/>
        <end position="2240"/>
    </location>
</feature>
<dbReference type="SUPFAM" id="SSF52540">
    <property type="entry name" value="P-loop containing nucleoside triphosphate hydrolases"/>
    <property type="match status" value="1"/>
</dbReference>
<dbReference type="InterPro" id="IPR005225">
    <property type="entry name" value="Small_GTP-bd"/>
</dbReference>
<comment type="similarity">
    <text evidence="1">Belongs to the TRAFAC class translation factor GTPase superfamily. Classic translation factor GTPase family. LepA subfamily.</text>
</comment>
<comment type="catalytic activity">
    <reaction evidence="10">
        <text>GTP + H2O = GDP + phosphate + H(+)</text>
        <dbReference type="Rhea" id="RHEA:19669"/>
        <dbReference type="ChEBI" id="CHEBI:15377"/>
        <dbReference type="ChEBI" id="CHEBI:15378"/>
        <dbReference type="ChEBI" id="CHEBI:37565"/>
        <dbReference type="ChEBI" id="CHEBI:43474"/>
        <dbReference type="ChEBI" id="CHEBI:58189"/>
        <dbReference type="EC" id="3.6.5.n1"/>
    </reaction>
</comment>
<dbReference type="VEuPathDB" id="TriTrypDB:LdCL_340011500"/>
<feature type="region of interest" description="Disordered" evidence="11">
    <location>
        <begin position="2331"/>
        <end position="2362"/>
    </location>
</feature>
<dbReference type="HAMAP" id="MF_00071">
    <property type="entry name" value="LepA"/>
    <property type="match status" value="1"/>
</dbReference>
<reference evidence="14" key="1">
    <citation type="submission" date="2019-02" db="EMBL/GenBank/DDBJ databases">
        <title>FDA dAtabase for Regulatory Grade micrObial Sequences (FDA-ARGOS): Supporting development and validation of Infectious Disease Dx tests.</title>
        <authorList>
            <person name="Duncan R."/>
            <person name="Fisher C."/>
            <person name="Tallon L."/>
            <person name="Sadzewicz L."/>
            <person name="Sengamalay N."/>
            <person name="Ott S."/>
            <person name="Godinez A."/>
            <person name="Nagaraj S."/>
            <person name="Vavikolanu K."/>
            <person name="Vyas G."/>
            <person name="Nadendla S."/>
            <person name="Aluvathingal J."/>
            <person name="Sichtig H."/>
        </authorList>
    </citation>
    <scope>NUCLEOTIDE SEQUENCE [LARGE SCALE GENOMIC DNA]</scope>
    <source>
        <strain evidence="14">FDAARGOS_360</strain>
    </source>
</reference>
<keyword evidence="8 10" id="KW-0342">GTP-binding</keyword>
<dbReference type="InterPro" id="IPR013842">
    <property type="entry name" value="LepA_CTD"/>
</dbReference>
<comment type="similarity">
    <text evidence="10">Belongs to the GTP-binding elongation factor family. LepA subfamily.</text>
</comment>
<dbReference type="Pfam" id="PF00009">
    <property type="entry name" value="GTP_EFTU"/>
    <property type="match status" value="1"/>
</dbReference>
<feature type="region of interest" description="Disordered" evidence="11">
    <location>
        <begin position="1612"/>
        <end position="1631"/>
    </location>
</feature>
<dbReference type="InterPro" id="IPR048732">
    <property type="entry name" value="CFA69"/>
</dbReference>
<name>A0A504XPK9_LEIDO</name>
<dbReference type="InterPro" id="IPR009000">
    <property type="entry name" value="Transl_B-barrel_sf"/>
</dbReference>
<organism evidence="13 14">
    <name type="scientific">Leishmania donovani</name>
    <dbReference type="NCBI Taxonomy" id="5661"/>
    <lineage>
        <taxon>Eukaryota</taxon>
        <taxon>Discoba</taxon>
        <taxon>Euglenozoa</taxon>
        <taxon>Kinetoplastea</taxon>
        <taxon>Metakinetoplastina</taxon>
        <taxon>Trypanosomatida</taxon>
        <taxon>Trypanosomatidae</taxon>
        <taxon>Leishmaniinae</taxon>
        <taxon>Leishmania</taxon>
    </lineage>
</organism>
<evidence type="ECO:0000256" key="2">
    <source>
        <dbReference type="ARBA" id="ARBA00022741"/>
    </source>
</evidence>
<dbReference type="PRINTS" id="PR00315">
    <property type="entry name" value="ELONGATNFCT"/>
</dbReference>
<dbReference type="GO" id="GO:0005759">
    <property type="term" value="C:mitochondrial matrix"/>
    <property type="evidence" value="ECO:0007669"/>
    <property type="project" value="UniProtKB-UniRule"/>
</dbReference>
<dbReference type="Gene3D" id="3.30.70.2570">
    <property type="entry name" value="Elongation factor 4, C-terminal domain"/>
    <property type="match status" value="1"/>
</dbReference>
<dbReference type="PANTHER" id="PTHR14716:SF0">
    <property type="entry name" value="CILIA- AND FLAGELLA-ASSOCIATED PROTEIN 69"/>
    <property type="match status" value="1"/>
</dbReference>
<evidence type="ECO:0000256" key="8">
    <source>
        <dbReference type="ARBA" id="ARBA00023134"/>
    </source>
</evidence>
<gene>
    <name evidence="13" type="ORF">CGC20_2235</name>
</gene>
<evidence type="ECO:0000256" key="1">
    <source>
        <dbReference type="ARBA" id="ARBA00005454"/>
    </source>
</evidence>
<feature type="region of interest" description="Disordered" evidence="11">
    <location>
        <begin position="1"/>
        <end position="21"/>
    </location>
</feature>
<dbReference type="SUPFAM" id="SSF54980">
    <property type="entry name" value="EF-G C-terminal domain-like"/>
    <property type="match status" value="2"/>
</dbReference>
<keyword evidence="5 10" id="KW-0648">Protein biosynthesis</keyword>
<keyword evidence="6" id="KW-0809">Transit peptide</keyword>
<feature type="binding site" evidence="10">
    <location>
        <begin position="1993"/>
        <end position="2000"/>
    </location>
    <ligand>
        <name>GTP</name>
        <dbReference type="ChEBI" id="CHEBI:37565"/>
    </ligand>
</feature>
<dbReference type="Pfam" id="PF00679">
    <property type="entry name" value="EFG_C"/>
    <property type="match status" value="1"/>
</dbReference>
<dbReference type="GO" id="GO:0003746">
    <property type="term" value="F:translation elongation factor activity"/>
    <property type="evidence" value="ECO:0007669"/>
    <property type="project" value="UniProtKB-KW"/>
</dbReference>
<dbReference type="EMBL" id="RHLD01000026">
    <property type="protein sequence ID" value="TPP50473.1"/>
    <property type="molecule type" value="Genomic_DNA"/>
</dbReference>
<dbReference type="GO" id="GO:0005525">
    <property type="term" value="F:GTP binding"/>
    <property type="evidence" value="ECO:0007669"/>
    <property type="project" value="UniProtKB-UniRule"/>
</dbReference>
<dbReference type="CDD" id="cd03709">
    <property type="entry name" value="lepA_C"/>
    <property type="match status" value="1"/>
</dbReference>
<dbReference type="VEuPathDB" id="TriTrypDB:LDHU3_34.0990"/>
<dbReference type="InterPro" id="IPR038363">
    <property type="entry name" value="LepA_C_sf"/>
</dbReference>
<evidence type="ECO:0000313" key="13">
    <source>
        <dbReference type="EMBL" id="TPP50473.1"/>
    </source>
</evidence>
<feature type="compositionally biased region" description="Low complexity" evidence="11">
    <location>
        <begin position="2343"/>
        <end position="2362"/>
    </location>
</feature>
<accession>A0A504XPK9</accession>
<dbReference type="Proteomes" id="UP000318821">
    <property type="component" value="Unassembled WGS sequence"/>
</dbReference>
<feature type="domain" description="Tr-type G" evidence="12">
    <location>
        <begin position="1984"/>
        <end position="2169"/>
    </location>
</feature>
<evidence type="ECO:0000256" key="3">
    <source>
        <dbReference type="ARBA" id="ARBA00022792"/>
    </source>
</evidence>
<dbReference type="VEuPathDB" id="TriTrypDB:LdCL_340011400"/>
<dbReference type="InterPro" id="IPR035647">
    <property type="entry name" value="EFG_III/V"/>
</dbReference>
<dbReference type="VEuPathDB" id="TriTrypDB:LdBPK_340580.1"/>
<feature type="region of interest" description="Disordered" evidence="11">
    <location>
        <begin position="882"/>
        <end position="906"/>
    </location>
</feature>
<keyword evidence="4 10" id="KW-0378">Hydrolase</keyword>
<evidence type="ECO:0000256" key="10">
    <source>
        <dbReference type="HAMAP-Rule" id="MF_03137"/>
    </source>
</evidence>
<comment type="caution">
    <text evidence="13">The sequence shown here is derived from an EMBL/GenBank/DDBJ whole genome shotgun (WGS) entry which is preliminary data.</text>
</comment>
<dbReference type="SUPFAM" id="SSF50447">
    <property type="entry name" value="Translation proteins"/>
    <property type="match status" value="1"/>
</dbReference>
<dbReference type="NCBIfam" id="TIGR00231">
    <property type="entry name" value="small_GTP"/>
    <property type="match status" value="1"/>
</dbReference>
<dbReference type="Gene3D" id="3.30.70.240">
    <property type="match status" value="1"/>
</dbReference>
<dbReference type="VEuPathDB" id="TriTrypDB:LdBPK_340590.1"/>
<dbReference type="InterPro" id="IPR027417">
    <property type="entry name" value="P-loop_NTPase"/>
</dbReference>
<evidence type="ECO:0000256" key="5">
    <source>
        <dbReference type="ARBA" id="ARBA00022917"/>
    </source>
</evidence>
<feature type="binding site" evidence="10">
    <location>
        <begin position="2060"/>
        <end position="2064"/>
    </location>
    <ligand>
        <name>GTP</name>
        <dbReference type="ChEBI" id="CHEBI:37565"/>
    </ligand>
</feature>
<evidence type="ECO:0000256" key="9">
    <source>
        <dbReference type="ARBA" id="ARBA00023136"/>
    </source>
</evidence>
<dbReference type="EC" id="3.6.5.n1" evidence="10"/>
<dbReference type="FunFam" id="3.30.70.2570:FF:000001">
    <property type="entry name" value="Translation factor GUF1, mitochondrial"/>
    <property type="match status" value="1"/>
</dbReference>
<dbReference type="InterPro" id="IPR035654">
    <property type="entry name" value="LepA_IV"/>
</dbReference>
<feature type="compositionally biased region" description="Polar residues" evidence="11">
    <location>
        <begin position="1758"/>
        <end position="1771"/>
    </location>
</feature>
<evidence type="ECO:0000256" key="11">
    <source>
        <dbReference type="SAM" id="MobiDB-lite"/>
    </source>
</evidence>